<feature type="non-terminal residue" evidence="2">
    <location>
        <position position="1"/>
    </location>
</feature>
<comment type="caution">
    <text evidence="2">The sequence shown here is derived from an EMBL/GenBank/DDBJ whole genome shotgun (WGS) entry which is preliminary data.</text>
</comment>
<feature type="non-terminal residue" evidence="2">
    <location>
        <position position="266"/>
    </location>
</feature>
<reference evidence="2 3" key="1">
    <citation type="submission" date="2020-02" db="EMBL/GenBank/DDBJ databases">
        <title>Draft genome sequence of Haematococcus lacustris strain NIES-144.</title>
        <authorList>
            <person name="Morimoto D."/>
            <person name="Nakagawa S."/>
            <person name="Yoshida T."/>
            <person name="Sawayama S."/>
        </authorList>
    </citation>
    <scope>NUCLEOTIDE SEQUENCE [LARGE SCALE GENOMIC DNA]</scope>
    <source>
        <strain evidence="2 3">NIES-144</strain>
    </source>
</reference>
<accession>A0A699YZC6</accession>
<sequence length="266" mass="29009">MGDHSGDVERQRQALEQLDLDIQQLQRLLHRFQATCRDVRDEFAALNSALNSGRRALDGLLKQHAAACEEFDQLLQLQTEGQVVRGPQTDPWAAEALLVQEQQGLQRWQDKERSFLNTAFSQAKDLEAARLELVQQVLATASEVYQAAALPLQPELQRMAQACAAPCVWGTLGADQAGQQLSELTKAAATASEAAGMLAARQAESMQAASAELFCSPEIVFQGPLELWEEAAGRWQPGHAVLTRAGFLHWLRGDGCLPPACSIALA</sequence>
<evidence type="ECO:0000256" key="1">
    <source>
        <dbReference type="SAM" id="Coils"/>
    </source>
</evidence>
<gene>
    <name evidence="2" type="ORF">HaLaN_03454</name>
</gene>
<dbReference type="AlphaFoldDB" id="A0A699YZC6"/>
<keyword evidence="3" id="KW-1185">Reference proteome</keyword>
<feature type="coiled-coil region" evidence="1">
    <location>
        <begin position="8"/>
        <end position="42"/>
    </location>
</feature>
<proteinExistence type="predicted"/>
<evidence type="ECO:0000313" key="3">
    <source>
        <dbReference type="Proteomes" id="UP000485058"/>
    </source>
</evidence>
<organism evidence="2 3">
    <name type="scientific">Haematococcus lacustris</name>
    <name type="common">Green alga</name>
    <name type="synonym">Haematococcus pluvialis</name>
    <dbReference type="NCBI Taxonomy" id="44745"/>
    <lineage>
        <taxon>Eukaryota</taxon>
        <taxon>Viridiplantae</taxon>
        <taxon>Chlorophyta</taxon>
        <taxon>core chlorophytes</taxon>
        <taxon>Chlorophyceae</taxon>
        <taxon>CS clade</taxon>
        <taxon>Chlamydomonadales</taxon>
        <taxon>Haematococcaceae</taxon>
        <taxon>Haematococcus</taxon>
    </lineage>
</organism>
<dbReference type="Proteomes" id="UP000485058">
    <property type="component" value="Unassembled WGS sequence"/>
</dbReference>
<evidence type="ECO:0000313" key="2">
    <source>
        <dbReference type="EMBL" id="GFH08482.1"/>
    </source>
</evidence>
<name>A0A699YZC6_HAELA</name>
<dbReference type="EMBL" id="BLLF01000164">
    <property type="protein sequence ID" value="GFH08482.1"/>
    <property type="molecule type" value="Genomic_DNA"/>
</dbReference>
<protein>
    <submittedName>
        <fullName evidence="2">PH domain-containing protein</fullName>
    </submittedName>
</protein>
<keyword evidence="1" id="KW-0175">Coiled coil</keyword>